<dbReference type="RefSeq" id="WP_012800121.1">
    <property type="nucleotide sequence ID" value="NC_013166.1"/>
</dbReference>
<dbReference type="Pfam" id="PF02225">
    <property type="entry name" value="PA"/>
    <property type="match status" value="1"/>
</dbReference>
<dbReference type="eggNOG" id="COG1404">
    <property type="taxonomic scope" value="Bacteria"/>
</dbReference>
<proteinExistence type="inferred from homology"/>
<evidence type="ECO:0000256" key="6">
    <source>
        <dbReference type="PIRSR" id="PIRSR615500-1"/>
    </source>
</evidence>
<dbReference type="InterPro" id="IPR022398">
    <property type="entry name" value="Peptidase_S8_His-AS"/>
</dbReference>
<dbReference type="Pfam" id="PF00082">
    <property type="entry name" value="Peptidase_S8"/>
    <property type="match status" value="1"/>
</dbReference>
<dbReference type="SUPFAM" id="SSF52743">
    <property type="entry name" value="Subtilisin-like"/>
    <property type="match status" value="1"/>
</dbReference>
<evidence type="ECO:0000313" key="12">
    <source>
        <dbReference type="EMBL" id="ACV25606.1"/>
    </source>
</evidence>
<dbReference type="InterPro" id="IPR023828">
    <property type="entry name" value="Peptidase_S8_Ser-AS"/>
</dbReference>
<dbReference type="GO" id="GO:0006508">
    <property type="term" value="P:proteolysis"/>
    <property type="evidence" value="ECO:0007669"/>
    <property type="project" value="UniProtKB-KW"/>
</dbReference>
<dbReference type="Gene3D" id="3.50.30.30">
    <property type="match status" value="1"/>
</dbReference>
<dbReference type="InterPro" id="IPR000209">
    <property type="entry name" value="Peptidase_S8/S53_dom"/>
</dbReference>
<feature type="region of interest" description="Disordered" evidence="8">
    <location>
        <begin position="515"/>
        <end position="543"/>
    </location>
</feature>
<dbReference type="GO" id="GO:0005615">
    <property type="term" value="C:extracellular space"/>
    <property type="evidence" value="ECO:0007669"/>
    <property type="project" value="TreeGrafter"/>
</dbReference>
<protein>
    <submittedName>
        <fullName evidence="12">Peptidase S8 and S53 subtilisin kexin sedolisin</fullName>
    </submittedName>
</protein>
<evidence type="ECO:0000259" key="11">
    <source>
        <dbReference type="Pfam" id="PF02225"/>
    </source>
</evidence>
<keyword evidence="2" id="KW-0134">Cell wall</keyword>
<dbReference type="PANTHER" id="PTHR43806">
    <property type="entry name" value="PEPTIDASE S8"/>
    <property type="match status" value="1"/>
</dbReference>
<evidence type="ECO:0000256" key="7">
    <source>
        <dbReference type="PROSITE-ProRule" id="PRU01240"/>
    </source>
</evidence>
<dbReference type="InParanoid" id="C7R6U0"/>
<gene>
    <name evidence="12" type="ordered locus">Kkor_0185</name>
</gene>
<keyword evidence="4 7" id="KW-0378">Hydrolase</keyword>
<keyword evidence="2" id="KW-0964">Secreted</keyword>
<keyword evidence="5 7" id="KW-0720">Serine protease</keyword>
<accession>C7R6U0</accession>
<dbReference type="OrthoDB" id="9790784at2"/>
<feature type="signal peptide" evidence="9">
    <location>
        <begin position="1"/>
        <end position="22"/>
    </location>
</feature>
<evidence type="ECO:0000256" key="3">
    <source>
        <dbReference type="ARBA" id="ARBA00022670"/>
    </source>
</evidence>
<dbReference type="InterPro" id="IPR003137">
    <property type="entry name" value="PA_domain"/>
</dbReference>
<evidence type="ECO:0000259" key="10">
    <source>
        <dbReference type="Pfam" id="PF00082"/>
    </source>
</evidence>
<keyword evidence="9" id="KW-0732">Signal</keyword>
<evidence type="ECO:0000256" key="8">
    <source>
        <dbReference type="SAM" id="MobiDB-lite"/>
    </source>
</evidence>
<evidence type="ECO:0000256" key="2">
    <source>
        <dbReference type="ARBA" id="ARBA00022512"/>
    </source>
</evidence>
<feature type="domain" description="Peptidase S8/S53" evidence="10">
    <location>
        <begin position="112"/>
        <end position="500"/>
    </location>
</feature>
<organism evidence="12 13">
    <name type="scientific">Kangiella koreensis (strain DSM 16069 / JCM 12317 / KCTC 12182 / SW-125)</name>
    <dbReference type="NCBI Taxonomy" id="523791"/>
    <lineage>
        <taxon>Bacteria</taxon>
        <taxon>Pseudomonadati</taxon>
        <taxon>Pseudomonadota</taxon>
        <taxon>Gammaproteobacteria</taxon>
        <taxon>Kangiellales</taxon>
        <taxon>Kangiellaceae</taxon>
        <taxon>Kangiella</taxon>
    </lineage>
</organism>
<comment type="similarity">
    <text evidence="1 7">Belongs to the peptidase S8 family.</text>
</comment>
<keyword evidence="3 7" id="KW-0645">Protease</keyword>
<dbReference type="InterPro" id="IPR050131">
    <property type="entry name" value="Peptidase_S8_subtilisin-like"/>
</dbReference>
<name>C7R6U0_KANKD</name>
<dbReference type="PROSITE" id="PS00138">
    <property type="entry name" value="SUBTILASE_SER"/>
    <property type="match status" value="1"/>
</dbReference>
<evidence type="ECO:0000256" key="4">
    <source>
        <dbReference type="ARBA" id="ARBA00022801"/>
    </source>
</evidence>
<dbReference type="PRINTS" id="PR00723">
    <property type="entry name" value="SUBTILISIN"/>
</dbReference>
<sequence>MSFKVKMACAATLLALGSAAHAERVIVSYDSNGQGLKKGHQVKVEGNGWFAVELDENGKSAIRGQKGFKSMETDYQRFPMAIYNDDAGDPSAQQLTPYAVYQSQADQLVLQSGQKVCVIDSGIAGGQGETGGKNNDFNWSVITGDSDSGTGDWFTDGGPHGTHVAGTVGAADNGIGVVGMAPGVPMHIIKVFNASGWGYSSDLAFAAEKCTQAGANIITMSLGGGGANSTEENAFNTFTNNGGLVLAAAGNDGNNVRSYPAGYKSVMMIGANDANNNIASFSQFPTNTKTSGRGKQATTETHDGYGVEITAGGVDTLSTYPAGGATIASLTVDGVGVPTAATDNTGSVSGSTYFMGTGEAVDSGANGKICVIDRGNISFADKINNCGTSGGIGAVVINNVAGEGVIYMDITGVTTSIPAVGTAFEDRAAIVGASNASISSGASDYGYMSGTSMATPAAAGVAALVWSNHPTCTGTEIREALKATAEDQGAAGRDDYFGYGIVKAKAASDYITANGCQGGDTTDPTDPTDPPAGDLTASGSRSKGGGQLDLVWSGFSNSNVDITLTSGGATVLQDTQVNDGAVSYSGASKQATYTVTICESGTTTCAASFDL</sequence>
<feature type="active site" description="Charge relay system" evidence="6 7">
    <location>
        <position position="160"/>
    </location>
</feature>
<evidence type="ECO:0000313" key="13">
    <source>
        <dbReference type="Proteomes" id="UP000001231"/>
    </source>
</evidence>
<evidence type="ECO:0000256" key="5">
    <source>
        <dbReference type="ARBA" id="ARBA00022825"/>
    </source>
</evidence>
<dbReference type="Gene3D" id="3.40.50.200">
    <property type="entry name" value="Peptidase S8/S53 domain"/>
    <property type="match status" value="1"/>
</dbReference>
<dbReference type="PANTHER" id="PTHR43806:SF11">
    <property type="entry name" value="CEREVISIN-RELATED"/>
    <property type="match status" value="1"/>
</dbReference>
<dbReference type="InterPro" id="IPR036852">
    <property type="entry name" value="Peptidase_S8/S53_dom_sf"/>
</dbReference>
<feature type="chain" id="PRO_5002983474" evidence="9">
    <location>
        <begin position="23"/>
        <end position="611"/>
    </location>
</feature>
<feature type="active site" description="Charge relay system" evidence="6 7">
    <location>
        <position position="120"/>
    </location>
</feature>
<dbReference type="PROSITE" id="PS00137">
    <property type="entry name" value="SUBTILASE_HIS"/>
    <property type="match status" value="1"/>
</dbReference>
<dbReference type="EMBL" id="CP001707">
    <property type="protein sequence ID" value="ACV25606.1"/>
    <property type="molecule type" value="Genomic_DNA"/>
</dbReference>
<evidence type="ECO:0000256" key="9">
    <source>
        <dbReference type="SAM" id="SignalP"/>
    </source>
</evidence>
<dbReference type="KEGG" id="kko:Kkor_0185"/>
<dbReference type="AlphaFoldDB" id="C7R6U0"/>
<dbReference type="STRING" id="523791.Kkor_0185"/>
<evidence type="ECO:0000256" key="1">
    <source>
        <dbReference type="ARBA" id="ARBA00011073"/>
    </source>
</evidence>
<dbReference type="PROSITE" id="PS51892">
    <property type="entry name" value="SUBTILASE"/>
    <property type="match status" value="1"/>
</dbReference>
<keyword evidence="13" id="KW-1185">Reference proteome</keyword>
<feature type="active site" description="Charge relay system" evidence="6 7">
    <location>
        <position position="452"/>
    </location>
</feature>
<dbReference type="GO" id="GO:0004252">
    <property type="term" value="F:serine-type endopeptidase activity"/>
    <property type="evidence" value="ECO:0007669"/>
    <property type="project" value="UniProtKB-UniRule"/>
</dbReference>
<dbReference type="HOGENOM" id="CLU_011263_15_3_6"/>
<feature type="domain" description="PA" evidence="11">
    <location>
        <begin position="364"/>
        <end position="429"/>
    </location>
</feature>
<dbReference type="InterPro" id="IPR015500">
    <property type="entry name" value="Peptidase_S8_subtilisin-rel"/>
</dbReference>
<dbReference type="Proteomes" id="UP000001231">
    <property type="component" value="Chromosome"/>
</dbReference>
<reference evidence="12 13" key="1">
    <citation type="journal article" date="2009" name="Stand. Genomic Sci.">
        <title>Complete genome sequence of Kangiella koreensis type strain (SW-125).</title>
        <authorList>
            <person name="Han C."/>
            <person name="Sikorski J."/>
            <person name="Lapidus A."/>
            <person name="Nolan M."/>
            <person name="Glavina Del Rio T."/>
            <person name="Tice H."/>
            <person name="Cheng J.F."/>
            <person name="Lucas S."/>
            <person name="Chen F."/>
            <person name="Copeland A."/>
            <person name="Ivanova N."/>
            <person name="Mavromatis K."/>
            <person name="Ovchinnikova G."/>
            <person name="Pati A."/>
            <person name="Bruce D."/>
            <person name="Goodwin L."/>
            <person name="Pitluck S."/>
            <person name="Chen A."/>
            <person name="Palaniappan K."/>
            <person name="Land M."/>
            <person name="Hauser L."/>
            <person name="Chang Y.J."/>
            <person name="Jeffries C.D."/>
            <person name="Chain P."/>
            <person name="Saunders E."/>
            <person name="Brettin T."/>
            <person name="Goker M."/>
            <person name="Tindall B.J."/>
            <person name="Bristow J."/>
            <person name="Eisen J.A."/>
            <person name="Markowitz V."/>
            <person name="Hugenholtz P."/>
            <person name="Kyrpides N.C."/>
            <person name="Klenk H.P."/>
            <person name="Detter J.C."/>
        </authorList>
    </citation>
    <scope>NUCLEOTIDE SEQUENCE [LARGE SCALE GENOMIC DNA]</scope>
    <source>
        <strain evidence="13">DSM 16069 / KCTC 12182 / SW-125</strain>
    </source>
</reference>